<evidence type="ECO:0000313" key="1">
    <source>
        <dbReference type="EMBL" id="OIT35979.1"/>
    </source>
</evidence>
<accession>A0A314L4H8</accession>
<dbReference type="Proteomes" id="UP000187609">
    <property type="component" value="Unassembled WGS sequence"/>
</dbReference>
<gene>
    <name evidence="1" type="ORF">A4A49_57757</name>
</gene>
<feature type="non-terminal residue" evidence="1">
    <location>
        <position position="76"/>
    </location>
</feature>
<proteinExistence type="predicted"/>
<dbReference type="Gramene" id="OIT35979">
    <property type="protein sequence ID" value="OIT35979"/>
    <property type="gene ID" value="A4A49_57757"/>
</dbReference>
<name>A0A314L4H8_NICAT</name>
<sequence>YIAHSLFFPFIACTLWSKWSINSRLSQWSLLETQRYHHHMESLHTFFHRAPDSEKNKRNAWGCLASFISFPLSFML</sequence>
<reference evidence="1" key="1">
    <citation type="submission" date="2016-11" db="EMBL/GenBank/DDBJ databases">
        <title>The genome of Nicotiana attenuata.</title>
        <authorList>
            <person name="Xu S."/>
            <person name="Brockmoeller T."/>
            <person name="Gaquerel E."/>
            <person name="Navarro A."/>
            <person name="Kuhl H."/>
            <person name="Gase K."/>
            <person name="Ling Z."/>
            <person name="Zhou W."/>
            <person name="Kreitzer C."/>
            <person name="Stanke M."/>
            <person name="Tang H."/>
            <person name="Lyons E."/>
            <person name="Pandey P."/>
            <person name="Pandey S.P."/>
            <person name="Timmermann B."/>
            <person name="Baldwin I.T."/>
        </authorList>
    </citation>
    <scope>NUCLEOTIDE SEQUENCE [LARGE SCALE GENOMIC DNA]</scope>
    <source>
        <strain evidence="1">UT</strain>
    </source>
</reference>
<comment type="caution">
    <text evidence="1">The sequence shown here is derived from an EMBL/GenBank/DDBJ whole genome shotgun (WGS) entry which is preliminary data.</text>
</comment>
<organism evidence="1 2">
    <name type="scientific">Nicotiana attenuata</name>
    <name type="common">Coyote tobacco</name>
    <dbReference type="NCBI Taxonomy" id="49451"/>
    <lineage>
        <taxon>Eukaryota</taxon>
        <taxon>Viridiplantae</taxon>
        <taxon>Streptophyta</taxon>
        <taxon>Embryophyta</taxon>
        <taxon>Tracheophyta</taxon>
        <taxon>Spermatophyta</taxon>
        <taxon>Magnoliopsida</taxon>
        <taxon>eudicotyledons</taxon>
        <taxon>Gunneridae</taxon>
        <taxon>Pentapetalae</taxon>
        <taxon>asterids</taxon>
        <taxon>lamiids</taxon>
        <taxon>Solanales</taxon>
        <taxon>Solanaceae</taxon>
        <taxon>Nicotianoideae</taxon>
        <taxon>Nicotianeae</taxon>
        <taxon>Nicotiana</taxon>
    </lineage>
</organism>
<dbReference type="EMBL" id="MJEQ01000490">
    <property type="protein sequence ID" value="OIT35979.1"/>
    <property type="molecule type" value="Genomic_DNA"/>
</dbReference>
<dbReference type="AlphaFoldDB" id="A0A314L4H8"/>
<protein>
    <submittedName>
        <fullName evidence="1">Uncharacterized protein</fullName>
    </submittedName>
</protein>
<feature type="non-terminal residue" evidence="1">
    <location>
        <position position="1"/>
    </location>
</feature>
<evidence type="ECO:0000313" key="2">
    <source>
        <dbReference type="Proteomes" id="UP000187609"/>
    </source>
</evidence>
<keyword evidence="2" id="KW-1185">Reference proteome</keyword>